<evidence type="ECO:0000259" key="1">
    <source>
        <dbReference type="Pfam" id="PF00905"/>
    </source>
</evidence>
<dbReference type="EC" id="2.4.1.129" evidence="3"/>
<dbReference type="InterPro" id="IPR012338">
    <property type="entry name" value="Beta-lactam/transpept-like"/>
</dbReference>
<organism evidence="3 4">
    <name type="scientific">Nesterenkonia lutea</name>
    <dbReference type="NCBI Taxonomy" id="272919"/>
    <lineage>
        <taxon>Bacteria</taxon>
        <taxon>Bacillati</taxon>
        <taxon>Actinomycetota</taxon>
        <taxon>Actinomycetes</taxon>
        <taxon>Micrococcales</taxon>
        <taxon>Micrococcaceae</taxon>
        <taxon>Nesterenkonia</taxon>
    </lineage>
</organism>
<comment type="caution">
    <text evidence="3">The sequence shown here is derived from an EMBL/GenBank/DDBJ whole genome shotgun (WGS) entry which is preliminary data.</text>
</comment>
<dbReference type="EMBL" id="JADBED010000001">
    <property type="protein sequence ID" value="MBE1525190.1"/>
    <property type="molecule type" value="Genomic_DNA"/>
</dbReference>
<dbReference type="PANTHER" id="PTHR30627:SF24">
    <property type="entry name" value="PENICILLIN-BINDING PROTEIN 4B"/>
    <property type="match status" value="1"/>
</dbReference>
<evidence type="ECO:0000313" key="3">
    <source>
        <dbReference type="EMBL" id="MBE1525190.1"/>
    </source>
</evidence>
<dbReference type="Gene3D" id="3.90.1310.10">
    <property type="entry name" value="Penicillin-binding protein 2a (Domain 2)"/>
    <property type="match status" value="1"/>
</dbReference>
<reference evidence="3 4" key="1">
    <citation type="submission" date="2020-10" db="EMBL/GenBank/DDBJ databases">
        <title>Sequencing the genomes of 1000 actinobacteria strains.</title>
        <authorList>
            <person name="Klenk H.-P."/>
        </authorList>
    </citation>
    <scope>NUCLEOTIDE SEQUENCE [LARGE SCALE GENOMIC DNA]</scope>
    <source>
        <strain evidence="3 4">DSM 15666</strain>
    </source>
</reference>
<accession>A0ABR9JGZ2</accession>
<feature type="domain" description="Penicillin-binding protein transpeptidase" evidence="1">
    <location>
        <begin position="157"/>
        <end position="470"/>
    </location>
</feature>
<keyword evidence="3" id="KW-0328">Glycosyltransferase</keyword>
<evidence type="ECO:0000313" key="4">
    <source>
        <dbReference type="Proteomes" id="UP000643525"/>
    </source>
</evidence>
<dbReference type="InterPro" id="IPR050515">
    <property type="entry name" value="Beta-lactam/transpept"/>
</dbReference>
<dbReference type="InterPro" id="IPR001460">
    <property type="entry name" value="PCN-bd_Tpept"/>
</dbReference>
<dbReference type="Proteomes" id="UP000643525">
    <property type="component" value="Unassembled WGS sequence"/>
</dbReference>
<dbReference type="InterPro" id="IPR054120">
    <property type="entry name" value="PBPA_dimer"/>
</dbReference>
<dbReference type="Pfam" id="PF21922">
    <property type="entry name" value="PBP_dimer_2"/>
    <property type="match status" value="1"/>
</dbReference>
<dbReference type="Gene3D" id="3.40.710.10">
    <property type="entry name" value="DD-peptidase/beta-lactamase superfamily"/>
    <property type="match status" value="1"/>
</dbReference>
<proteinExistence type="predicted"/>
<protein>
    <submittedName>
        <fullName evidence="3">Peptidoglycan glycosyltransferase</fullName>
        <ecNumber evidence="3">2.4.1.129</ecNumber>
    </submittedName>
</protein>
<gene>
    <name evidence="3" type="ORF">H4W27_002308</name>
</gene>
<evidence type="ECO:0000259" key="2">
    <source>
        <dbReference type="Pfam" id="PF21922"/>
    </source>
</evidence>
<dbReference type="Pfam" id="PF00905">
    <property type="entry name" value="Transpeptidase"/>
    <property type="match status" value="1"/>
</dbReference>
<dbReference type="GO" id="GO:0016757">
    <property type="term" value="F:glycosyltransferase activity"/>
    <property type="evidence" value="ECO:0007669"/>
    <property type="project" value="UniProtKB-KW"/>
</dbReference>
<dbReference type="PANTHER" id="PTHR30627">
    <property type="entry name" value="PEPTIDOGLYCAN D,D-TRANSPEPTIDASE"/>
    <property type="match status" value="1"/>
</dbReference>
<feature type="domain" description="Penicillin binding protein A dimerisation" evidence="2">
    <location>
        <begin position="52"/>
        <end position="135"/>
    </location>
</feature>
<sequence>MNNAIRHTWVVSVGLFITLFAALSIIQVGMTEELNAHPNNVRQLYEDRGAPRGAITVDGTAIAESVPSENSSFEYQRVYHEPELYSGITGTYSIAETPSGLEGTLNEYLSGQSDSQFFDRIASAFTGDTMDGGQVELTLDGELQQLAYDQIPDGARGSIIVTEVATGDIKAMATKPSYNNNDLAVQDSAEYVENKAELEADDDFLYNSRAISSTMSPGSTFKLVNLVAMLESGDYEPDTMLENPNSITLPDSNTELENFDRGICAQRPEAELTWIVAQSCNTPFAEAAMELGEDPIRESAEAFGFNSEDLGIPLGVATSTFPSDLSDAALAQSAIGQFDVTSTPLQMNMVAAAIANGGTLMKPTLVDAIRGSDLQLLSTSEPEVLSDVTSENVADEITEMMVEVVESGTGTRAQTGSFQVAAKTGTADVGETGEVNSWITGFAPADDPQYAVTVAYERIDYETGSALTAPALLTMLEAAIE</sequence>
<dbReference type="SUPFAM" id="SSF56601">
    <property type="entry name" value="beta-lactamase/transpeptidase-like"/>
    <property type="match status" value="1"/>
</dbReference>
<keyword evidence="4" id="KW-1185">Reference proteome</keyword>
<keyword evidence="3" id="KW-0808">Transferase</keyword>
<name>A0ABR9JGZ2_9MICC</name>
<dbReference type="RefSeq" id="WP_192596088.1">
    <property type="nucleotide sequence ID" value="NZ_BAAALJ010000013.1"/>
</dbReference>